<keyword evidence="1" id="KW-0812">Transmembrane</keyword>
<keyword evidence="1" id="KW-1133">Transmembrane helix</keyword>
<proteinExistence type="predicted"/>
<name>A0A520M9H1_9GAMM</name>
<protein>
    <submittedName>
        <fullName evidence="2">Uncharacterized protein</fullName>
    </submittedName>
</protein>
<evidence type="ECO:0000313" key="2">
    <source>
        <dbReference type="EMBL" id="RZO17789.1"/>
    </source>
</evidence>
<organism evidence="2 3">
    <name type="scientific">SAR86 cluster bacterium</name>
    <dbReference type="NCBI Taxonomy" id="2030880"/>
    <lineage>
        <taxon>Bacteria</taxon>
        <taxon>Pseudomonadati</taxon>
        <taxon>Pseudomonadota</taxon>
        <taxon>Gammaproteobacteria</taxon>
        <taxon>SAR86 cluster</taxon>
    </lineage>
</organism>
<gene>
    <name evidence="2" type="ORF">EVB00_01910</name>
</gene>
<dbReference type="EMBL" id="SHBM01000023">
    <property type="protein sequence ID" value="RZO17789.1"/>
    <property type="molecule type" value="Genomic_DNA"/>
</dbReference>
<evidence type="ECO:0000256" key="1">
    <source>
        <dbReference type="SAM" id="Phobius"/>
    </source>
</evidence>
<keyword evidence="1" id="KW-0472">Membrane</keyword>
<sequence length="141" mass="16484">MAATKKRCPECRVEFTISTLQKYGGICGKCEKKLRKEILENAPSLAKNLSTYFISMILAAFLTLILIQYNSQILPMDYSYNYIHDYQFANNEFSSKEEMALYKKIINESDDVQRLKYIDDIIKINPYKSYYIELRESANSN</sequence>
<dbReference type="AlphaFoldDB" id="A0A520M9H1"/>
<feature type="transmembrane region" description="Helical" evidence="1">
    <location>
        <begin position="49"/>
        <end position="67"/>
    </location>
</feature>
<evidence type="ECO:0000313" key="3">
    <source>
        <dbReference type="Proteomes" id="UP000318359"/>
    </source>
</evidence>
<reference evidence="2 3" key="1">
    <citation type="submission" date="2019-02" db="EMBL/GenBank/DDBJ databases">
        <title>Prokaryotic population dynamics and viral predation in marine succession experiment using metagenomics: the confinement effect.</title>
        <authorList>
            <person name="Haro-Moreno J.M."/>
            <person name="Rodriguez-Valera F."/>
            <person name="Lopez-Perez M."/>
        </authorList>
    </citation>
    <scope>NUCLEOTIDE SEQUENCE [LARGE SCALE GENOMIC DNA]</scope>
    <source>
        <strain evidence="2">MED-G167</strain>
    </source>
</reference>
<dbReference type="Proteomes" id="UP000318359">
    <property type="component" value="Unassembled WGS sequence"/>
</dbReference>
<accession>A0A520M9H1</accession>
<comment type="caution">
    <text evidence="2">The sequence shown here is derived from an EMBL/GenBank/DDBJ whole genome shotgun (WGS) entry which is preliminary data.</text>
</comment>